<evidence type="ECO:0000313" key="2">
    <source>
        <dbReference type="Proteomes" id="UP000235786"/>
    </source>
</evidence>
<organism evidence="1 2">
    <name type="scientific">Hyaloscypha variabilis (strain UAMH 11265 / GT02V1 / F)</name>
    <name type="common">Meliniomyces variabilis</name>
    <dbReference type="NCBI Taxonomy" id="1149755"/>
    <lineage>
        <taxon>Eukaryota</taxon>
        <taxon>Fungi</taxon>
        <taxon>Dikarya</taxon>
        <taxon>Ascomycota</taxon>
        <taxon>Pezizomycotina</taxon>
        <taxon>Leotiomycetes</taxon>
        <taxon>Helotiales</taxon>
        <taxon>Hyaloscyphaceae</taxon>
        <taxon>Hyaloscypha</taxon>
        <taxon>Hyaloscypha variabilis</taxon>
    </lineage>
</organism>
<proteinExistence type="predicted"/>
<accession>A0A2J6QTU5</accession>
<dbReference type="EMBL" id="KZ613972">
    <property type="protein sequence ID" value="PMD29684.1"/>
    <property type="molecule type" value="Genomic_DNA"/>
</dbReference>
<keyword evidence="2" id="KW-1185">Reference proteome</keyword>
<evidence type="ECO:0000313" key="1">
    <source>
        <dbReference type="EMBL" id="PMD29684.1"/>
    </source>
</evidence>
<evidence type="ECO:0008006" key="3">
    <source>
        <dbReference type="Google" id="ProtNLM"/>
    </source>
</evidence>
<dbReference type="AlphaFoldDB" id="A0A2J6QTU5"/>
<name>A0A2J6QTU5_HYAVF</name>
<feature type="non-terminal residue" evidence="1">
    <location>
        <position position="1"/>
    </location>
</feature>
<reference evidence="1 2" key="1">
    <citation type="submission" date="2016-04" db="EMBL/GenBank/DDBJ databases">
        <title>A degradative enzymes factory behind the ericoid mycorrhizal symbiosis.</title>
        <authorList>
            <consortium name="DOE Joint Genome Institute"/>
            <person name="Martino E."/>
            <person name="Morin E."/>
            <person name="Grelet G."/>
            <person name="Kuo A."/>
            <person name="Kohler A."/>
            <person name="Daghino S."/>
            <person name="Barry K."/>
            <person name="Choi C."/>
            <person name="Cichocki N."/>
            <person name="Clum A."/>
            <person name="Copeland A."/>
            <person name="Hainaut M."/>
            <person name="Haridas S."/>
            <person name="Labutti K."/>
            <person name="Lindquist E."/>
            <person name="Lipzen A."/>
            <person name="Khouja H.-R."/>
            <person name="Murat C."/>
            <person name="Ohm R."/>
            <person name="Olson A."/>
            <person name="Spatafora J."/>
            <person name="Veneault-Fourrey C."/>
            <person name="Henrissat B."/>
            <person name="Grigoriev I."/>
            <person name="Martin F."/>
            <person name="Perotto S."/>
        </authorList>
    </citation>
    <scope>NUCLEOTIDE SEQUENCE [LARGE SCALE GENOMIC DNA]</scope>
    <source>
        <strain evidence="1 2">F</strain>
    </source>
</reference>
<dbReference type="Pfam" id="PF26639">
    <property type="entry name" value="Het-6_barrel"/>
    <property type="match status" value="1"/>
</dbReference>
<dbReference type="Proteomes" id="UP000235786">
    <property type="component" value="Unassembled WGS sequence"/>
</dbReference>
<protein>
    <recommendedName>
        <fullName evidence="3">Heterokaryon incompatibility domain-containing protein</fullName>
    </recommendedName>
</protein>
<gene>
    <name evidence="1" type="ORF">L207DRAFT_444914</name>
</gene>
<dbReference type="OrthoDB" id="5430496at2759"/>
<sequence>EIVCIFLGGNVPFVLRARNDSKYQLIGECYVHGVMDGEALKGIDNNDLEDFVIT</sequence>